<feature type="transmembrane region" description="Helical" evidence="6">
    <location>
        <begin position="6"/>
        <end position="27"/>
    </location>
</feature>
<dbReference type="PROSITE" id="PS50262">
    <property type="entry name" value="G_PROTEIN_RECEP_F1_2"/>
    <property type="match status" value="1"/>
</dbReference>
<evidence type="ECO:0000259" key="7">
    <source>
        <dbReference type="PROSITE" id="PS50262"/>
    </source>
</evidence>
<feature type="domain" description="G-protein coupled receptors family 1 profile" evidence="7">
    <location>
        <begin position="80"/>
        <end position="203"/>
    </location>
</feature>
<dbReference type="EMBL" id="RWIC01000084">
    <property type="protein sequence ID" value="TKC50406.1"/>
    <property type="molecule type" value="Genomic_DNA"/>
</dbReference>
<evidence type="ECO:0000256" key="4">
    <source>
        <dbReference type="ARBA" id="ARBA00023040"/>
    </source>
</evidence>
<evidence type="ECO:0000256" key="5">
    <source>
        <dbReference type="ARBA" id="ARBA00023136"/>
    </source>
</evidence>
<dbReference type="PANTHER" id="PTHR26453">
    <property type="entry name" value="OLFACTORY RECEPTOR"/>
    <property type="match status" value="1"/>
</dbReference>
<organism evidence="8 9">
    <name type="scientific">Monodon monoceros</name>
    <name type="common">Narwhal</name>
    <name type="synonym">Ceratodon monodon</name>
    <dbReference type="NCBI Taxonomy" id="40151"/>
    <lineage>
        <taxon>Eukaryota</taxon>
        <taxon>Metazoa</taxon>
        <taxon>Chordata</taxon>
        <taxon>Craniata</taxon>
        <taxon>Vertebrata</taxon>
        <taxon>Euteleostomi</taxon>
        <taxon>Mammalia</taxon>
        <taxon>Eutheria</taxon>
        <taxon>Laurasiatheria</taxon>
        <taxon>Artiodactyla</taxon>
        <taxon>Whippomorpha</taxon>
        <taxon>Cetacea</taxon>
        <taxon>Odontoceti</taxon>
        <taxon>Monodontidae</taxon>
        <taxon>Monodon</taxon>
    </lineage>
</organism>
<keyword evidence="3 6" id="KW-1133">Transmembrane helix</keyword>
<dbReference type="Gene3D" id="1.20.1070.10">
    <property type="entry name" value="Rhodopsin 7-helix transmembrane proteins"/>
    <property type="match status" value="2"/>
</dbReference>
<reference evidence="9" key="1">
    <citation type="journal article" date="2019" name="IScience">
        <title>Narwhal Genome Reveals Long-Term Low Genetic Diversity despite Current Large Abundance Size.</title>
        <authorList>
            <person name="Westbury M.V."/>
            <person name="Petersen B."/>
            <person name="Garde E."/>
            <person name="Heide-Jorgensen M.P."/>
            <person name="Lorenzen E.D."/>
        </authorList>
    </citation>
    <scope>NUCLEOTIDE SEQUENCE [LARGE SCALE GENOMIC DNA]</scope>
</reference>
<evidence type="ECO:0000256" key="3">
    <source>
        <dbReference type="ARBA" id="ARBA00022989"/>
    </source>
</evidence>
<keyword evidence="2 6" id="KW-0812">Transmembrane</keyword>
<dbReference type="InterPro" id="IPR017452">
    <property type="entry name" value="GPCR_Rhodpsn_7TM"/>
</dbReference>
<keyword evidence="4" id="KW-0675">Receptor</keyword>
<sequence length="374" mass="40291">TQAGLSVLFGAAYLLTLLGNGLIILLVSWTPASTRPCTSSSAASPLWGSPDAGALPPGDEDHLLHPVWNPALLLPGPEFLLLAAMAYDRYVAICDPLLYVAVMRPRLCAGLAVVSWLVSLANASVETVVTVHLPTCGHHVLNHVGLRGHHPQPGVLLVPCCLVALSYTHIVATILRIRSSGGHRKAFGTCASHFTVVSMPYRPALGQVDAGWALCPVWGRLSADPAGQRAHHPPGQLDARLHPSMYFFLGSLSIMLVCFLLETKTISFTQCGAQLFLSLALEGTEFPLLIAMAYDHYMVGDPLHYMAAVSPRLIVVSWLVGMANFVVEMAITTHLPSCGHHVLNHVACVDVTHTRVSWWTLVELCCWCLELNAG</sequence>
<dbReference type="PRINTS" id="PR00237">
    <property type="entry name" value="GPCRRHODOPSN"/>
</dbReference>
<gene>
    <name evidence="8" type="ORF">EI555_014319</name>
</gene>
<feature type="transmembrane region" description="Helical" evidence="6">
    <location>
        <begin position="155"/>
        <end position="177"/>
    </location>
</feature>
<keyword evidence="4" id="KW-0297">G-protein coupled receptor</keyword>
<proteinExistence type="predicted"/>
<dbReference type="GO" id="GO:0016020">
    <property type="term" value="C:membrane"/>
    <property type="evidence" value="ECO:0007669"/>
    <property type="project" value="UniProtKB-SubCell"/>
</dbReference>
<dbReference type="Pfam" id="PF00001">
    <property type="entry name" value="7tm_1"/>
    <property type="match status" value="1"/>
</dbReference>
<evidence type="ECO:0000313" key="9">
    <source>
        <dbReference type="Proteomes" id="UP000308365"/>
    </source>
</evidence>
<dbReference type="Proteomes" id="UP000308365">
    <property type="component" value="Unassembled WGS sequence"/>
</dbReference>
<dbReference type="SUPFAM" id="SSF81321">
    <property type="entry name" value="Family A G protein-coupled receptor-like"/>
    <property type="match status" value="2"/>
</dbReference>
<feature type="transmembrane region" description="Helical" evidence="6">
    <location>
        <begin position="245"/>
        <end position="263"/>
    </location>
</feature>
<feature type="transmembrane region" description="Helical" evidence="6">
    <location>
        <begin position="306"/>
        <end position="327"/>
    </location>
</feature>
<dbReference type="GO" id="GO:0004930">
    <property type="term" value="F:G protein-coupled receptor activity"/>
    <property type="evidence" value="ECO:0007669"/>
    <property type="project" value="UniProtKB-KW"/>
</dbReference>
<evidence type="ECO:0000313" key="8">
    <source>
        <dbReference type="EMBL" id="TKC50406.1"/>
    </source>
</evidence>
<dbReference type="InterPro" id="IPR000276">
    <property type="entry name" value="GPCR_Rhodpsn"/>
</dbReference>
<name>A0A4U1FMW2_MONMO</name>
<comment type="caution">
    <text evidence="8">The sequence shown here is derived from an EMBL/GenBank/DDBJ whole genome shotgun (WGS) entry which is preliminary data.</text>
</comment>
<accession>A0A4U1FMW2</accession>
<feature type="non-terminal residue" evidence="8">
    <location>
        <position position="1"/>
    </location>
</feature>
<comment type="subcellular location">
    <subcellularLocation>
        <location evidence="1">Membrane</location>
    </subcellularLocation>
</comment>
<evidence type="ECO:0000256" key="6">
    <source>
        <dbReference type="SAM" id="Phobius"/>
    </source>
</evidence>
<evidence type="ECO:0000256" key="2">
    <source>
        <dbReference type="ARBA" id="ARBA00022692"/>
    </source>
</evidence>
<keyword evidence="4" id="KW-0807">Transducer</keyword>
<evidence type="ECO:0000256" key="1">
    <source>
        <dbReference type="ARBA" id="ARBA00004370"/>
    </source>
</evidence>
<dbReference type="AlphaFoldDB" id="A0A4U1FMW2"/>
<protein>
    <recommendedName>
        <fullName evidence="7">G-protein coupled receptors family 1 profile domain-containing protein</fullName>
    </recommendedName>
</protein>
<keyword evidence="5 6" id="KW-0472">Membrane</keyword>